<name>A0A6C0J036_9ZZZZ</name>
<protein>
    <submittedName>
        <fullName evidence="2">Uncharacterized protein</fullName>
    </submittedName>
</protein>
<reference evidence="2" key="1">
    <citation type="journal article" date="2020" name="Nature">
        <title>Giant virus diversity and host interactions through global metagenomics.</title>
        <authorList>
            <person name="Schulz F."/>
            <person name="Roux S."/>
            <person name="Paez-Espino D."/>
            <person name="Jungbluth S."/>
            <person name="Walsh D.A."/>
            <person name="Denef V.J."/>
            <person name="McMahon K.D."/>
            <person name="Konstantinidis K.T."/>
            <person name="Eloe-Fadrosh E.A."/>
            <person name="Kyrpides N.C."/>
            <person name="Woyke T."/>
        </authorList>
    </citation>
    <scope>NUCLEOTIDE SEQUENCE</scope>
    <source>
        <strain evidence="2">GVMAG-M-3300025138-11</strain>
    </source>
</reference>
<accession>A0A6C0J036</accession>
<sequence>MTLFETKILNIKDIENLKFISKTDEIKNGKYLTQIVNIINNQLPLYLIFKPETIKYYKKNSCRHKQYTYNNNKWKYISNLINCEIDDCSNCLKFYESKNKFLDRYLGLIENLEAPIKKLINDNIQIIFYGNEISDYIIYKKLQIKFDFYYIPLEIYNYIKANIELKKTIQILELLGPKNISVSVKNDINNQSQRTGGLSSDILGVEVSDNNTEKNSEELNQDTEYNLKSGFFFSINDFIDYISNIKHIFMSKNDYDKDFELRYLIRSRIESFLNSYSRILYVKKLSAVEHKLQTNLKNVYTKLGLEYSNSFTTIEESIVTIKCEFYNIDQISTLDNLPPNEQGFLILKKMYVEPNALKNNIKIFVDKVLNHYKIKYVHDTIVNSNQSQHIPEMISINDEDINNYKNIYESIKSYNDIQLLLNYILNDVHFVELDETGFQIIKSKGEQLYLNDIRIFFKRVLKQYNIEDAYNFLNDFFSIECEEHIETCVPSTPVTSTRRSSVVNNNIKINIDTNTVKERQNTLFRTFDHYKDIVKYVEKFLTNPYRTSVNRYGFDKLKKANHFNKDNKNWVKNIRIFLSRFIEKHTIDIKYLEIYDKFSEDNKFLIFTEYDNFKAIQKEPNFYLKLNEVLNSQTYNKFIQQTKVLEKKYKRDIKKNKGLLNIMAELNKFDINNLLTKDDSDSIRSNKKTVESTENEVSEPEDKKDISIVKITNL</sequence>
<dbReference type="AlphaFoldDB" id="A0A6C0J036"/>
<feature type="region of interest" description="Disordered" evidence="1">
    <location>
        <begin position="681"/>
        <end position="703"/>
    </location>
</feature>
<evidence type="ECO:0000256" key="1">
    <source>
        <dbReference type="SAM" id="MobiDB-lite"/>
    </source>
</evidence>
<feature type="compositionally biased region" description="Basic and acidic residues" evidence="1">
    <location>
        <begin position="681"/>
        <end position="691"/>
    </location>
</feature>
<proteinExistence type="predicted"/>
<evidence type="ECO:0000313" key="2">
    <source>
        <dbReference type="EMBL" id="QHT97307.1"/>
    </source>
</evidence>
<organism evidence="2">
    <name type="scientific">viral metagenome</name>
    <dbReference type="NCBI Taxonomy" id="1070528"/>
    <lineage>
        <taxon>unclassified sequences</taxon>
        <taxon>metagenomes</taxon>
        <taxon>organismal metagenomes</taxon>
    </lineage>
</organism>
<dbReference type="EMBL" id="MN740274">
    <property type="protein sequence ID" value="QHT97307.1"/>
    <property type="molecule type" value="Genomic_DNA"/>
</dbReference>